<evidence type="ECO:0000313" key="4">
    <source>
        <dbReference type="Proteomes" id="UP000177486"/>
    </source>
</evidence>
<protein>
    <submittedName>
        <fullName evidence="3">Uncharacterized protein</fullName>
    </submittedName>
</protein>
<name>A0A1G2EV97_9BACT</name>
<evidence type="ECO:0000256" key="1">
    <source>
        <dbReference type="SAM" id="MobiDB-lite"/>
    </source>
</evidence>
<evidence type="ECO:0000256" key="2">
    <source>
        <dbReference type="SAM" id="Phobius"/>
    </source>
</evidence>
<keyword evidence="2" id="KW-1133">Transmembrane helix</keyword>
<gene>
    <name evidence="3" type="ORF">A2931_00325</name>
</gene>
<keyword evidence="2" id="KW-0812">Transmembrane</keyword>
<dbReference type="Proteomes" id="UP000177486">
    <property type="component" value="Unassembled WGS sequence"/>
</dbReference>
<proteinExistence type="predicted"/>
<keyword evidence="2" id="KW-0472">Membrane</keyword>
<comment type="caution">
    <text evidence="3">The sequence shown here is derived from an EMBL/GenBank/DDBJ whole genome shotgun (WGS) entry which is preliminary data.</text>
</comment>
<sequence length="141" mass="14951">MDFERFRSDFIKILPAVVAALLILGATIGYGIYRKWKDASDRPSYVPAPTDVEPLNPNLAPDPTGVAPIKQSEIQKPTDVPPLEAHPSSPSTEETPTTNEPVTESRPEPSLPQGAPEPPAGFAPAPLPEGSAPPPTGEEPL</sequence>
<dbReference type="AlphaFoldDB" id="A0A1G2EV97"/>
<reference evidence="3 4" key="1">
    <citation type="journal article" date="2016" name="Nat. Commun.">
        <title>Thousands of microbial genomes shed light on interconnected biogeochemical processes in an aquifer system.</title>
        <authorList>
            <person name="Anantharaman K."/>
            <person name="Brown C.T."/>
            <person name="Hug L.A."/>
            <person name="Sharon I."/>
            <person name="Castelle C.J."/>
            <person name="Probst A.J."/>
            <person name="Thomas B.C."/>
            <person name="Singh A."/>
            <person name="Wilkins M.J."/>
            <person name="Karaoz U."/>
            <person name="Brodie E.L."/>
            <person name="Williams K.H."/>
            <person name="Hubbard S.S."/>
            <person name="Banfield J.F."/>
        </authorList>
    </citation>
    <scope>NUCLEOTIDE SEQUENCE [LARGE SCALE GENOMIC DNA]</scope>
</reference>
<organism evidence="3 4">
    <name type="scientific">Candidatus Niyogibacteria bacterium RIFCSPLOWO2_01_FULL_45_48</name>
    <dbReference type="NCBI Taxonomy" id="1801724"/>
    <lineage>
        <taxon>Bacteria</taxon>
        <taxon>Candidatus Niyogiibacteriota</taxon>
    </lineage>
</organism>
<evidence type="ECO:0000313" key="3">
    <source>
        <dbReference type="EMBL" id="OGZ29734.1"/>
    </source>
</evidence>
<feature type="region of interest" description="Disordered" evidence="1">
    <location>
        <begin position="40"/>
        <end position="141"/>
    </location>
</feature>
<feature type="compositionally biased region" description="Low complexity" evidence="1">
    <location>
        <begin position="87"/>
        <end position="104"/>
    </location>
</feature>
<accession>A0A1G2EV97</accession>
<feature type="compositionally biased region" description="Pro residues" evidence="1">
    <location>
        <begin position="115"/>
        <end position="141"/>
    </location>
</feature>
<dbReference type="EMBL" id="MHMQ01000032">
    <property type="protein sequence ID" value="OGZ29734.1"/>
    <property type="molecule type" value="Genomic_DNA"/>
</dbReference>
<feature type="transmembrane region" description="Helical" evidence="2">
    <location>
        <begin position="13"/>
        <end position="33"/>
    </location>
</feature>